<dbReference type="PANTHER" id="PTHR46094">
    <property type="entry name" value="INTEGRATOR COMPLEX SUBUNIT 9"/>
    <property type="match status" value="1"/>
</dbReference>
<name>A0A8X8WAT6_SALSN</name>
<dbReference type="SUPFAM" id="SSF56281">
    <property type="entry name" value="Metallo-hydrolase/oxidoreductase"/>
    <property type="match status" value="1"/>
</dbReference>
<reference evidence="3" key="2">
    <citation type="submission" date="2020-08" db="EMBL/GenBank/DDBJ databases">
        <title>Plant Genome Project.</title>
        <authorList>
            <person name="Zhang R.-G."/>
        </authorList>
    </citation>
    <scope>NUCLEOTIDE SEQUENCE</scope>
    <source>
        <strain evidence="3">Huo1</strain>
        <tissue evidence="3">Leaf</tissue>
    </source>
</reference>
<keyword evidence="4" id="KW-1185">Reference proteome</keyword>
<organism evidence="3">
    <name type="scientific">Salvia splendens</name>
    <name type="common">Scarlet sage</name>
    <dbReference type="NCBI Taxonomy" id="180675"/>
    <lineage>
        <taxon>Eukaryota</taxon>
        <taxon>Viridiplantae</taxon>
        <taxon>Streptophyta</taxon>
        <taxon>Embryophyta</taxon>
        <taxon>Tracheophyta</taxon>
        <taxon>Spermatophyta</taxon>
        <taxon>Magnoliopsida</taxon>
        <taxon>eudicotyledons</taxon>
        <taxon>Gunneridae</taxon>
        <taxon>Pentapetalae</taxon>
        <taxon>asterids</taxon>
        <taxon>lamiids</taxon>
        <taxon>Lamiales</taxon>
        <taxon>Lamiaceae</taxon>
        <taxon>Nepetoideae</taxon>
        <taxon>Mentheae</taxon>
        <taxon>Salviinae</taxon>
        <taxon>Salvia</taxon>
        <taxon>Salvia subgen. Calosphace</taxon>
        <taxon>core Calosphace</taxon>
    </lineage>
</organism>
<dbReference type="Proteomes" id="UP000298416">
    <property type="component" value="Unassembled WGS sequence"/>
</dbReference>
<dbReference type="Gene3D" id="3.40.50.10890">
    <property type="match status" value="1"/>
</dbReference>
<evidence type="ECO:0000313" key="4">
    <source>
        <dbReference type="Proteomes" id="UP000298416"/>
    </source>
</evidence>
<evidence type="ECO:0000313" key="3">
    <source>
        <dbReference type="EMBL" id="KAG6391507.1"/>
    </source>
</evidence>
<dbReference type="PANTHER" id="PTHR46094:SF1">
    <property type="entry name" value="INTEGRATOR COMPLEX SUBUNIT 9"/>
    <property type="match status" value="1"/>
</dbReference>
<dbReference type="Gene3D" id="3.60.15.10">
    <property type="entry name" value="Ribonuclease Z/Hydroxyacylglutathione hydrolase-like"/>
    <property type="match status" value="1"/>
</dbReference>
<dbReference type="EMBL" id="PNBA02000019">
    <property type="protein sequence ID" value="KAG6391507.1"/>
    <property type="molecule type" value="Genomic_DNA"/>
</dbReference>
<dbReference type="GO" id="GO:0034472">
    <property type="term" value="P:snRNA 3'-end processing"/>
    <property type="evidence" value="ECO:0007669"/>
    <property type="project" value="TreeGrafter"/>
</dbReference>
<comment type="subcellular location">
    <subcellularLocation>
        <location evidence="1">Nucleus</location>
    </subcellularLocation>
</comment>
<evidence type="ECO:0000256" key="2">
    <source>
        <dbReference type="ARBA" id="ARBA00023242"/>
    </source>
</evidence>
<sequence>MDRLTCLLSLSHHAAAGVSSLLNAMSTSISQLVLPVSNAIKETLLLPIRKIVVGKTCMSEGRGYYFPPCHILDISGVSVLIDCPMDLSSLTIFSPLPVDSHDINIDNFSFSSADSNEEKRGNGLIYAEPRYRTVTKLLSWNISFIDVVLITSPIGMLGLPFLTRMKGFTAKVYATKAASRIGQLMMEDLVYMHKEFRQFYGPESDEPIWMKWDRLEMLPLEMKKTVFGADETDFGCWMPLYSAADVKACMLKVESLNYAEEICYNGILIVKPLASGLEIGSCNWRINGPRGSIAYISSSVFRSAIAKNFDYEALQASDVVVYSDFSSLNALEQVGNDEDFSGLANYFSNSSSADVNSEARSALLSTDDYLEEIDKLDFISSCSMDSIKAGGSILIPTGRLGIVLQLLERFELHLTTENMKVPIFVISSVAEELMKYTSIIPEWLGEHCEDRFYSEKPSLFTHTEMLKDGSLHLFPAIHSDELLNLALYFVRTGVFDLDRSPTCSADGVGIKIHYLSLRGVAYVELAYYCCVKTSHFLLFLRLHKSLLLMKILQPKHVLFPELFRRRVDTLKASFSSSFYQENETLHIPYTEDNSRLHIDMDLAKKLKYTKLEEQNVDISRLKGKLMVEHGRYKLCKMGTDETVEVKGDGGSHNAYVIRVLSSSTAAMEITEAQTLIIAADEEVAR</sequence>
<protein>
    <recommendedName>
        <fullName evidence="5">Integrator complex subunit 9</fullName>
    </recommendedName>
</protein>
<evidence type="ECO:0008006" key="5">
    <source>
        <dbReference type="Google" id="ProtNLM"/>
    </source>
</evidence>
<proteinExistence type="predicted"/>
<dbReference type="InterPro" id="IPR036866">
    <property type="entry name" value="RibonucZ/Hydroxyglut_hydro"/>
</dbReference>
<comment type="caution">
    <text evidence="3">The sequence shown here is derived from an EMBL/GenBank/DDBJ whole genome shotgun (WGS) entry which is preliminary data.</text>
</comment>
<dbReference type="InterPro" id="IPR027074">
    <property type="entry name" value="Integrator_9su"/>
</dbReference>
<reference evidence="3" key="1">
    <citation type="submission" date="2018-01" db="EMBL/GenBank/DDBJ databases">
        <authorList>
            <person name="Mao J.F."/>
        </authorList>
    </citation>
    <scope>NUCLEOTIDE SEQUENCE</scope>
    <source>
        <strain evidence="3">Huo1</strain>
        <tissue evidence="3">Leaf</tissue>
    </source>
</reference>
<dbReference type="AlphaFoldDB" id="A0A8X8WAT6"/>
<gene>
    <name evidence="3" type="ORF">SASPL_149263</name>
</gene>
<accession>A0A8X8WAT6</accession>
<dbReference type="GO" id="GO:0032039">
    <property type="term" value="C:integrator complex"/>
    <property type="evidence" value="ECO:0007669"/>
    <property type="project" value="InterPro"/>
</dbReference>
<evidence type="ECO:0000256" key="1">
    <source>
        <dbReference type="ARBA" id="ARBA00004123"/>
    </source>
</evidence>
<keyword evidence="2" id="KW-0539">Nucleus</keyword>